<accession>L8EAH8</accession>
<protein>
    <submittedName>
        <fullName evidence="1">Alternative protein PEG3</fullName>
    </submittedName>
</protein>
<proteinExistence type="predicted"/>
<dbReference type="EMBL" id="HF583851">
    <property type="protein sequence ID" value="CCQ43348.1"/>
    <property type="molecule type" value="Genomic_DNA"/>
</dbReference>
<dbReference type="OrthoDB" id="9531386at2759"/>
<dbReference type="AlphaFoldDB" id="L8EAH8"/>
<sequence>MEMNWWNLMRRENPPFISQTLMISDRRFLPERTLVKGAVRIATMKTLSYRVYSVPNLRKVFLERDLVSLRRMANSLFPAQMSVNTRRLVLKRNTLSIGAMRPL</sequence>
<gene>
    <name evidence="1" type="primary">PEG3</name>
</gene>
<organism evidence="1">
    <name type="scientific">Homo sapiens</name>
    <name type="common">Human</name>
    <dbReference type="NCBI Taxonomy" id="9606"/>
    <lineage>
        <taxon>Eukaryota</taxon>
        <taxon>Metazoa</taxon>
        <taxon>Chordata</taxon>
        <taxon>Craniata</taxon>
        <taxon>Vertebrata</taxon>
        <taxon>Euteleostomi</taxon>
        <taxon>Mammalia</taxon>
        <taxon>Eutheria</taxon>
        <taxon>Euarchontoglires</taxon>
        <taxon>Primates</taxon>
        <taxon>Haplorrhini</taxon>
        <taxon>Catarrhini</taxon>
        <taxon>Hominidae</taxon>
        <taxon>Homo</taxon>
    </lineage>
</organism>
<evidence type="ECO:0000313" key="1">
    <source>
        <dbReference type="EMBL" id="CCQ43348.1"/>
    </source>
</evidence>
<name>L8EAH8_HUMAN</name>
<reference evidence="1" key="1">
    <citation type="journal article" date="2013" name="PLoS ONE">
        <title>Direct detection of alternative open reading frames translation products in human significantly expands the proteome.</title>
        <authorList>
            <person name="Vanderperre B."/>
            <person name="Lucier J.-F."/>
            <person name="Motard J."/>
            <person name="Tremblay G."/>
            <person name="Vanderperre S."/>
            <person name="Wisztorski M."/>
            <person name="Salzet M."/>
            <person name="Boisvert F.-M."/>
            <person name="Roucou X."/>
        </authorList>
    </citation>
    <scope>NUCLEOTIDE SEQUENCE</scope>
</reference>